<evidence type="ECO:0000313" key="12">
    <source>
        <dbReference type="Proteomes" id="UP001148018"/>
    </source>
</evidence>
<feature type="compositionally biased region" description="Low complexity" evidence="10">
    <location>
        <begin position="1"/>
        <end position="14"/>
    </location>
</feature>
<accession>A0A9Q0EXD0</accession>
<proteinExistence type="inferred from homology"/>
<sequence>RQCPSPATTSSTSPDVQTAHTPRAATPSGYLEERPTRKDRRDELITTLEAALHILNAPHQHRDVPKGKRSYAPSDFIEGLTHTERDRGTVYEMLFKGGGPHDFTRLVFFRPFGPVMKVKSERVDTANMLINIIVPLSKRAHSFRQFMANFRKVCIHKDNVVHLTGVYFGRKQIDQVKAILDQTTRETRFRNFTLIQMNE</sequence>
<evidence type="ECO:0000256" key="6">
    <source>
        <dbReference type="ARBA" id="ARBA00022989"/>
    </source>
</evidence>
<dbReference type="OrthoDB" id="431432at2759"/>
<feature type="non-terminal residue" evidence="11">
    <location>
        <position position="1"/>
    </location>
</feature>
<evidence type="ECO:0000256" key="9">
    <source>
        <dbReference type="RuleBase" id="RU364016"/>
    </source>
</evidence>
<dbReference type="PANTHER" id="PTHR12369">
    <property type="entry name" value="CHONDROITIN SYNTHASE"/>
    <property type="match status" value="1"/>
</dbReference>
<dbReference type="InterPro" id="IPR051227">
    <property type="entry name" value="CS_glycosyltransferase"/>
</dbReference>
<dbReference type="InterPro" id="IPR008428">
    <property type="entry name" value="Chond_GalNAc"/>
</dbReference>
<feature type="non-terminal residue" evidence="11">
    <location>
        <position position="199"/>
    </location>
</feature>
<evidence type="ECO:0000313" key="11">
    <source>
        <dbReference type="EMBL" id="KAJ3615179.1"/>
    </source>
</evidence>
<keyword evidence="6" id="KW-1133">Transmembrane helix</keyword>
<evidence type="ECO:0000256" key="10">
    <source>
        <dbReference type="SAM" id="MobiDB-lite"/>
    </source>
</evidence>
<keyword evidence="7 9" id="KW-0333">Golgi apparatus</keyword>
<keyword evidence="5 9" id="KW-0735">Signal-anchor</keyword>
<organism evidence="11 12">
    <name type="scientific">Muraenolepis orangiensis</name>
    <name type="common">Patagonian moray cod</name>
    <dbReference type="NCBI Taxonomy" id="630683"/>
    <lineage>
        <taxon>Eukaryota</taxon>
        <taxon>Metazoa</taxon>
        <taxon>Chordata</taxon>
        <taxon>Craniata</taxon>
        <taxon>Vertebrata</taxon>
        <taxon>Euteleostomi</taxon>
        <taxon>Actinopterygii</taxon>
        <taxon>Neopterygii</taxon>
        <taxon>Teleostei</taxon>
        <taxon>Neoteleostei</taxon>
        <taxon>Acanthomorphata</taxon>
        <taxon>Zeiogadaria</taxon>
        <taxon>Gadariae</taxon>
        <taxon>Gadiformes</taxon>
        <taxon>Muraenolepidoidei</taxon>
        <taxon>Muraenolepididae</taxon>
        <taxon>Muraenolepis</taxon>
    </lineage>
</organism>
<gene>
    <name evidence="11" type="ORF">NHX12_018747</name>
</gene>
<name>A0A9Q0EXD0_9TELE</name>
<evidence type="ECO:0000256" key="3">
    <source>
        <dbReference type="ARBA" id="ARBA00022679"/>
    </source>
</evidence>
<dbReference type="GO" id="GO:0032580">
    <property type="term" value="C:Golgi cisterna membrane"/>
    <property type="evidence" value="ECO:0007669"/>
    <property type="project" value="UniProtKB-SubCell"/>
</dbReference>
<dbReference type="EMBL" id="JANIIK010000034">
    <property type="protein sequence ID" value="KAJ3615179.1"/>
    <property type="molecule type" value="Genomic_DNA"/>
</dbReference>
<evidence type="ECO:0000256" key="4">
    <source>
        <dbReference type="ARBA" id="ARBA00022692"/>
    </source>
</evidence>
<comment type="caution">
    <text evidence="11">The sequence shown here is derived from an EMBL/GenBank/DDBJ whole genome shotgun (WGS) entry which is preliminary data.</text>
</comment>
<keyword evidence="4" id="KW-0812">Transmembrane</keyword>
<dbReference type="GO" id="GO:0047238">
    <property type="term" value="F:glucuronosyl-N-acetylgalactosaminyl-proteoglycan 4-beta-N-acetylgalactosaminyltransferase activity"/>
    <property type="evidence" value="ECO:0007669"/>
    <property type="project" value="TreeGrafter"/>
</dbReference>
<dbReference type="PANTHER" id="PTHR12369:SF19">
    <property type="entry name" value="CHONDROITIN SULFATE N-ACETYLGALACTOSAMINYLTRANSFERASE 1"/>
    <property type="match status" value="1"/>
</dbReference>
<evidence type="ECO:0000256" key="5">
    <source>
        <dbReference type="ARBA" id="ARBA00022968"/>
    </source>
</evidence>
<dbReference type="EC" id="2.4.1.-" evidence="9"/>
<keyword evidence="12" id="KW-1185">Reference proteome</keyword>
<comment type="subcellular location">
    <subcellularLocation>
        <location evidence="1 9">Golgi apparatus</location>
        <location evidence="1 9">Golgi stack membrane</location>
        <topology evidence="1 9">Single-pass type II membrane protein</topology>
    </subcellularLocation>
</comment>
<keyword evidence="3 9" id="KW-0808">Transferase</keyword>
<dbReference type="Pfam" id="PF05679">
    <property type="entry name" value="CHGN"/>
    <property type="match status" value="1"/>
</dbReference>
<feature type="region of interest" description="Disordered" evidence="10">
    <location>
        <begin position="1"/>
        <end position="38"/>
    </location>
</feature>
<protein>
    <recommendedName>
        <fullName evidence="9">Hexosyltransferase</fullName>
        <ecNumber evidence="9">2.4.1.-</ecNumber>
    </recommendedName>
</protein>
<reference evidence="11" key="1">
    <citation type="submission" date="2022-07" db="EMBL/GenBank/DDBJ databases">
        <title>Chromosome-level genome of Muraenolepis orangiensis.</title>
        <authorList>
            <person name="Kim J."/>
        </authorList>
    </citation>
    <scope>NUCLEOTIDE SEQUENCE</scope>
    <source>
        <strain evidence="11">KU_S4_2022</strain>
        <tissue evidence="11">Muscle</tissue>
    </source>
</reference>
<evidence type="ECO:0000256" key="8">
    <source>
        <dbReference type="ARBA" id="ARBA00023136"/>
    </source>
</evidence>
<dbReference type="AlphaFoldDB" id="A0A9Q0EXD0"/>
<evidence type="ECO:0000256" key="7">
    <source>
        <dbReference type="ARBA" id="ARBA00023034"/>
    </source>
</evidence>
<evidence type="ECO:0000256" key="1">
    <source>
        <dbReference type="ARBA" id="ARBA00004447"/>
    </source>
</evidence>
<keyword evidence="8" id="KW-0472">Membrane</keyword>
<comment type="similarity">
    <text evidence="2 9">Belongs to the chondroitin N-acetylgalactosaminyltransferase family.</text>
</comment>
<dbReference type="Proteomes" id="UP001148018">
    <property type="component" value="Unassembled WGS sequence"/>
</dbReference>
<evidence type="ECO:0000256" key="2">
    <source>
        <dbReference type="ARBA" id="ARBA00009239"/>
    </source>
</evidence>